<dbReference type="AlphaFoldDB" id="A0A7W4UR66"/>
<evidence type="ECO:0000313" key="1">
    <source>
        <dbReference type="EMBL" id="MBB2958527.1"/>
    </source>
</evidence>
<dbReference type="EMBL" id="JACHWJ010000004">
    <property type="protein sequence ID" value="MBB2958527.1"/>
    <property type="molecule type" value="Genomic_DNA"/>
</dbReference>
<name>A0A7W4UR66_9MICO</name>
<proteinExistence type="predicted"/>
<evidence type="ECO:0000313" key="2">
    <source>
        <dbReference type="Proteomes" id="UP000545286"/>
    </source>
</evidence>
<dbReference type="Proteomes" id="UP000545286">
    <property type="component" value="Unassembled WGS sequence"/>
</dbReference>
<dbReference type="InterPro" id="IPR006311">
    <property type="entry name" value="TAT_signal"/>
</dbReference>
<gene>
    <name evidence="1" type="ORF">FHX72_002673</name>
</gene>
<accession>A0A7W4UR66</accession>
<comment type="caution">
    <text evidence="1">The sequence shown here is derived from an EMBL/GenBank/DDBJ whole genome shotgun (WGS) entry which is preliminary data.</text>
</comment>
<dbReference type="PROSITE" id="PS51318">
    <property type="entry name" value="TAT"/>
    <property type="match status" value="1"/>
</dbReference>
<keyword evidence="2" id="KW-1185">Reference proteome</keyword>
<protein>
    <submittedName>
        <fullName evidence="1">Uncharacterized protein</fullName>
    </submittedName>
</protein>
<dbReference type="RefSeq" id="WP_183625675.1">
    <property type="nucleotide sequence ID" value="NZ_JACHWJ010000004.1"/>
</dbReference>
<reference evidence="1 2" key="1">
    <citation type="submission" date="2020-08" db="EMBL/GenBank/DDBJ databases">
        <title>Sequencing the genomes of 1000 actinobacteria strains.</title>
        <authorList>
            <person name="Klenk H.-P."/>
        </authorList>
    </citation>
    <scope>NUCLEOTIDE SEQUENCE [LARGE SCALE GENOMIC DNA]</scope>
    <source>
        <strain evidence="1 2">DSM 20419</strain>
    </source>
</reference>
<sequence>MTEMNADGPRSGTIDRRNLLGVAAWSTPVIASAVATPASASSKVEYQAFSGSHIQLVTEDIERNGVIVATPTFALRGERDNPVVYFGTNSSGLTATITNYWATYKLPFAVDWDENRPRLEHE</sequence>
<organism evidence="1 2">
    <name type="scientific">Pseudoclavibacter helvolus</name>
    <dbReference type="NCBI Taxonomy" id="255205"/>
    <lineage>
        <taxon>Bacteria</taxon>
        <taxon>Bacillati</taxon>
        <taxon>Actinomycetota</taxon>
        <taxon>Actinomycetes</taxon>
        <taxon>Micrococcales</taxon>
        <taxon>Microbacteriaceae</taxon>
        <taxon>Pseudoclavibacter</taxon>
    </lineage>
</organism>